<gene>
    <name evidence="2" type="ORF">EGM88_01175</name>
</gene>
<dbReference type="Proteomes" id="UP000270856">
    <property type="component" value="Unassembled WGS sequence"/>
</dbReference>
<evidence type="ECO:0000313" key="2">
    <source>
        <dbReference type="EMBL" id="RPD99907.1"/>
    </source>
</evidence>
<accession>A0A3N4NYL1</accession>
<name>A0A3N4NYL1_9FLAO</name>
<protein>
    <recommendedName>
        <fullName evidence="4">Cell division protein ZapB</fullName>
    </recommendedName>
</protein>
<sequence>MSNVLEIVDSLQSKLENLLTKYELLKIENQQLLEKSEKLVQEVQQGQESIKAIESKYESLKVANAIVGSKEDKHTTKLKINTLIREIDKCILQLSE</sequence>
<dbReference type="EMBL" id="RPFJ01000002">
    <property type="protein sequence ID" value="RPD99907.1"/>
    <property type="molecule type" value="Genomic_DNA"/>
</dbReference>
<evidence type="ECO:0000256" key="1">
    <source>
        <dbReference type="SAM" id="Coils"/>
    </source>
</evidence>
<evidence type="ECO:0000313" key="3">
    <source>
        <dbReference type="Proteomes" id="UP000270856"/>
    </source>
</evidence>
<evidence type="ECO:0008006" key="4">
    <source>
        <dbReference type="Google" id="ProtNLM"/>
    </source>
</evidence>
<feature type="coiled-coil region" evidence="1">
    <location>
        <begin position="1"/>
        <end position="49"/>
    </location>
</feature>
<comment type="caution">
    <text evidence="2">The sequence shown here is derived from an EMBL/GenBank/DDBJ whole genome shotgun (WGS) entry which is preliminary data.</text>
</comment>
<keyword evidence="3" id="KW-1185">Reference proteome</keyword>
<keyword evidence="1" id="KW-0175">Coiled coil</keyword>
<proteinExistence type="predicted"/>
<organism evidence="2 3">
    <name type="scientific">Aureibaculum marinum</name>
    <dbReference type="NCBI Taxonomy" id="2487930"/>
    <lineage>
        <taxon>Bacteria</taxon>
        <taxon>Pseudomonadati</taxon>
        <taxon>Bacteroidota</taxon>
        <taxon>Flavobacteriia</taxon>
        <taxon>Flavobacteriales</taxon>
        <taxon>Flavobacteriaceae</taxon>
        <taxon>Aureibaculum</taxon>
    </lineage>
</organism>
<reference evidence="2 3" key="1">
    <citation type="submission" date="2018-11" db="EMBL/GenBank/DDBJ databases">
        <title>Aureibaculum marinum gen. nov., sp. nov., a member of the family Flavobacteriaceae isolated from the Bohai Sea.</title>
        <authorList>
            <person name="Ji X."/>
        </authorList>
    </citation>
    <scope>NUCLEOTIDE SEQUENCE [LARGE SCALE GENOMIC DNA]</scope>
    <source>
        <strain evidence="2 3">BH-SD17</strain>
    </source>
</reference>
<dbReference type="OrthoDB" id="1467932at2"/>
<dbReference type="AlphaFoldDB" id="A0A3N4NYL1"/>
<dbReference type="RefSeq" id="WP_123896057.1">
    <property type="nucleotide sequence ID" value="NZ_RPFJ01000002.1"/>
</dbReference>